<gene>
    <name evidence="5" type="ORF">MZO42_09325</name>
</gene>
<feature type="domain" description="GGDEF" evidence="4">
    <location>
        <begin position="324"/>
        <end position="457"/>
    </location>
</feature>
<name>A0ABU3N2X4_9SPHN</name>
<dbReference type="Gene3D" id="3.20.20.450">
    <property type="entry name" value="EAL domain"/>
    <property type="match status" value="1"/>
</dbReference>
<dbReference type="SMART" id="SM00267">
    <property type="entry name" value="GGDEF"/>
    <property type="match status" value="1"/>
</dbReference>
<organism evidence="5">
    <name type="scientific">Sphingomonas psychrotolerans</name>
    <dbReference type="NCBI Taxonomy" id="1327635"/>
    <lineage>
        <taxon>Bacteria</taxon>
        <taxon>Pseudomonadati</taxon>
        <taxon>Pseudomonadota</taxon>
        <taxon>Alphaproteobacteria</taxon>
        <taxon>Sphingomonadales</taxon>
        <taxon>Sphingomonadaceae</taxon>
        <taxon>Sphingomonas</taxon>
    </lineage>
</organism>
<evidence type="ECO:0000256" key="1">
    <source>
        <dbReference type="SAM" id="Phobius"/>
    </source>
</evidence>
<protein>
    <submittedName>
        <fullName evidence="5">Bifunctional diguanylate cyclase/phosphodiesterase</fullName>
    </submittedName>
</protein>
<keyword evidence="1" id="KW-0472">Membrane</keyword>
<dbReference type="InterPro" id="IPR029787">
    <property type="entry name" value="Nucleotide_cyclase"/>
</dbReference>
<dbReference type="SUPFAM" id="SSF141868">
    <property type="entry name" value="EAL domain-like"/>
    <property type="match status" value="1"/>
</dbReference>
<keyword evidence="2" id="KW-0732">Signal</keyword>
<dbReference type="CDD" id="cd01949">
    <property type="entry name" value="GGDEF"/>
    <property type="match status" value="1"/>
</dbReference>
<dbReference type="PROSITE" id="PS50887">
    <property type="entry name" value="GGDEF"/>
    <property type="match status" value="1"/>
</dbReference>
<dbReference type="SUPFAM" id="SSF55073">
    <property type="entry name" value="Nucleotide cyclase"/>
    <property type="match status" value="1"/>
</dbReference>
<feature type="chain" id="PRO_5046865468" evidence="2">
    <location>
        <begin position="28"/>
        <end position="720"/>
    </location>
</feature>
<accession>A0ABU3N2X4</accession>
<evidence type="ECO:0000259" key="4">
    <source>
        <dbReference type="PROSITE" id="PS50887"/>
    </source>
</evidence>
<dbReference type="CDD" id="cd01948">
    <property type="entry name" value="EAL"/>
    <property type="match status" value="1"/>
</dbReference>
<dbReference type="InterPro" id="IPR052155">
    <property type="entry name" value="Biofilm_reg_signaling"/>
</dbReference>
<dbReference type="EMBL" id="JALMLT010000002">
    <property type="protein sequence ID" value="MDT8758895.1"/>
    <property type="molecule type" value="Genomic_DNA"/>
</dbReference>
<dbReference type="InterPro" id="IPR007892">
    <property type="entry name" value="CHASE4"/>
</dbReference>
<dbReference type="NCBIfam" id="TIGR00254">
    <property type="entry name" value="GGDEF"/>
    <property type="match status" value="1"/>
</dbReference>
<keyword evidence="1" id="KW-1133">Transmembrane helix</keyword>
<sequence length="720" mass="78683">MLKAVILPTAGALLLLAAMVGAVLHFATEGSDAVAAHRQAKLVEVAMQTAIAEVRKDQEASTFWDDAVQRVHQVPLDLPWIDQNLGIWFHSYYKHDETYLLDAQERPVYAMRDGRRAEPRQFAAVAPRAMPLVLQLREKLRRGDLAPASSSEQTPGSASMAMVRGRPAIVSVKPILSETGDIVQRPGSADLHVSVRFVDANFLTDLARDYGIDAPHFVATRGAGAAIPLRDARGGVIGYIEWQAFRPGHVVKQSMAVVLLLALGLIGALLAWLLHRNLRARLELETSRAQAQHLAFHDALTGLPNRPLFNDRLDHALARARRGETATLLLLDLDRFKHVNDAYGHQAGDALIREFGSRLTALVREEDMIARLGGDEFAILLPGIGEKEAVDALCARILTAVHAPFEVLGNHAFVGVSIGVVQAPAAGTDRVDLMRKADIALYDAKADGRDCFRHFDTSMDATVKLRGTIEEDLRTALATDQGLELHYQPLVSTEGNMLGVEALLRWVHPAQGLLSPAQVIPIAEETGLIIPLGEWVLREACAAAKRWPDLFVALNLSPVQFRTTGFAERALEIVRETGVRPEQLELEVTEGVLIDDDEVVRAGLNKLRAAGLKIALDDFGTGYSSLSYLRKFEVDKIKIDRSFVQHLGHTVDSAAIIHAVVTLGHAMGLTVTAEGVETSDQQRFLKLAGCNQMQGYLFSRPVPGEQIAELLKQHGVLRAA</sequence>
<dbReference type="PANTHER" id="PTHR44757">
    <property type="entry name" value="DIGUANYLATE CYCLASE DGCP"/>
    <property type="match status" value="1"/>
</dbReference>
<dbReference type="Pfam" id="PF00563">
    <property type="entry name" value="EAL"/>
    <property type="match status" value="1"/>
</dbReference>
<dbReference type="Pfam" id="PF05228">
    <property type="entry name" value="CHASE4"/>
    <property type="match status" value="1"/>
</dbReference>
<dbReference type="InterPro" id="IPR001633">
    <property type="entry name" value="EAL_dom"/>
</dbReference>
<dbReference type="Gene3D" id="3.30.70.270">
    <property type="match status" value="1"/>
</dbReference>
<dbReference type="Pfam" id="PF00990">
    <property type="entry name" value="GGDEF"/>
    <property type="match status" value="1"/>
</dbReference>
<dbReference type="InterPro" id="IPR043128">
    <property type="entry name" value="Rev_trsase/Diguanyl_cyclase"/>
</dbReference>
<reference evidence="5" key="1">
    <citation type="submission" date="2022-04" db="EMBL/GenBank/DDBJ databases">
        <title>Tomato heritable bacteria conferring resistance against bacterial wilt.</title>
        <authorList>
            <person name="Yin J."/>
        </authorList>
    </citation>
    <scope>NUCLEOTIDE SEQUENCE</scope>
    <source>
        <strain evidence="5">Cra20</strain>
    </source>
</reference>
<dbReference type="SMART" id="SM00052">
    <property type="entry name" value="EAL"/>
    <property type="match status" value="1"/>
</dbReference>
<evidence type="ECO:0000313" key="5">
    <source>
        <dbReference type="EMBL" id="MDT8758895.1"/>
    </source>
</evidence>
<proteinExistence type="predicted"/>
<feature type="domain" description="EAL" evidence="3">
    <location>
        <begin position="466"/>
        <end position="715"/>
    </location>
</feature>
<dbReference type="PANTHER" id="PTHR44757:SF2">
    <property type="entry name" value="BIOFILM ARCHITECTURE MAINTENANCE PROTEIN MBAA"/>
    <property type="match status" value="1"/>
</dbReference>
<comment type="caution">
    <text evidence="5">The sequence shown here is derived from an EMBL/GenBank/DDBJ whole genome shotgun (WGS) entry which is preliminary data.</text>
</comment>
<feature type="signal peptide" evidence="2">
    <location>
        <begin position="1"/>
        <end position="27"/>
    </location>
</feature>
<dbReference type="InterPro" id="IPR000160">
    <property type="entry name" value="GGDEF_dom"/>
</dbReference>
<keyword evidence="1" id="KW-0812">Transmembrane</keyword>
<evidence type="ECO:0000256" key="2">
    <source>
        <dbReference type="SAM" id="SignalP"/>
    </source>
</evidence>
<dbReference type="PROSITE" id="PS50883">
    <property type="entry name" value="EAL"/>
    <property type="match status" value="1"/>
</dbReference>
<feature type="transmembrane region" description="Helical" evidence="1">
    <location>
        <begin position="255"/>
        <end position="274"/>
    </location>
</feature>
<evidence type="ECO:0000259" key="3">
    <source>
        <dbReference type="PROSITE" id="PS50883"/>
    </source>
</evidence>
<dbReference type="InterPro" id="IPR035919">
    <property type="entry name" value="EAL_sf"/>
</dbReference>